<dbReference type="InterPro" id="IPR001128">
    <property type="entry name" value="Cyt_P450"/>
</dbReference>
<keyword evidence="8 10" id="KW-0408">Iron</keyword>
<keyword evidence="9" id="KW-0503">Monooxygenase</keyword>
<evidence type="ECO:0000259" key="11">
    <source>
        <dbReference type="Pfam" id="PF00857"/>
    </source>
</evidence>
<dbReference type="SUPFAM" id="SSF52499">
    <property type="entry name" value="Isochorismatase-like hydrolases"/>
    <property type="match status" value="1"/>
</dbReference>
<dbReference type="GO" id="GO:0004497">
    <property type="term" value="F:monooxygenase activity"/>
    <property type="evidence" value="ECO:0007669"/>
    <property type="project" value="UniProtKB-KW"/>
</dbReference>
<comment type="cofactor">
    <cofactor evidence="1 10">
        <name>heme</name>
        <dbReference type="ChEBI" id="CHEBI:30413"/>
    </cofactor>
</comment>
<dbReference type="InterPro" id="IPR000868">
    <property type="entry name" value="Isochorismatase-like_dom"/>
</dbReference>
<evidence type="ECO:0000256" key="6">
    <source>
        <dbReference type="ARBA" id="ARBA00022723"/>
    </source>
</evidence>
<feature type="domain" description="Isochorismatase-like" evidence="11">
    <location>
        <begin position="492"/>
        <end position="702"/>
    </location>
</feature>
<protein>
    <submittedName>
        <fullName evidence="12">OrdA protein</fullName>
    </submittedName>
</protein>
<dbReference type="InterPro" id="IPR036380">
    <property type="entry name" value="Isochorismatase-like_sf"/>
</dbReference>
<gene>
    <name evidence="12" type="ORF">MIND_00976900</name>
</gene>
<dbReference type="EMBL" id="JACAZF010000008">
    <property type="protein sequence ID" value="KAF7297433.1"/>
    <property type="molecule type" value="Genomic_DNA"/>
</dbReference>
<evidence type="ECO:0000256" key="8">
    <source>
        <dbReference type="ARBA" id="ARBA00023004"/>
    </source>
</evidence>
<comment type="pathway">
    <text evidence="2">Secondary metabolite biosynthesis.</text>
</comment>
<keyword evidence="6 10" id="KW-0479">Metal-binding</keyword>
<keyword evidence="13" id="KW-1185">Reference proteome</keyword>
<dbReference type="CDD" id="cd01011">
    <property type="entry name" value="nicotinamidase"/>
    <property type="match status" value="1"/>
</dbReference>
<dbReference type="Proteomes" id="UP000636479">
    <property type="component" value="Unassembled WGS sequence"/>
</dbReference>
<dbReference type="RefSeq" id="XP_037217792.1">
    <property type="nucleotide sequence ID" value="XM_037366380.1"/>
</dbReference>
<dbReference type="GO" id="GO:0020037">
    <property type="term" value="F:heme binding"/>
    <property type="evidence" value="ECO:0007669"/>
    <property type="project" value="InterPro"/>
</dbReference>
<comment type="caution">
    <text evidence="12">The sequence shown here is derived from an EMBL/GenBank/DDBJ whole genome shotgun (WGS) entry which is preliminary data.</text>
</comment>
<dbReference type="CDD" id="cd11065">
    <property type="entry name" value="CYP64-like"/>
    <property type="match status" value="1"/>
</dbReference>
<evidence type="ECO:0000256" key="4">
    <source>
        <dbReference type="ARBA" id="ARBA00010617"/>
    </source>
</evidence>
<keyword evidence="7" id="KW-0560">Oxidoreductase</keyword>
<evidence type="ECO:0000313" key="13">
    <source>
        <dbReference type="Proteomes" id="UP000636479"/>
    </source>
</evidence>
<dbReference type="SUPFAM" id="SSF48264">
    <property type="entry name" value="Cytochrome P450"/>
    <property type="match status" value="1"/>
</dbReference>
<reference evidence="12" key="1">
    <citation type="submission" date="2020-05" db="EMBL/GenBank/DDBJ databases">
        <title>Mycena genomes resolve the evolution of fungal bioluminescence.</title>
        <authorList>
            <person name="Tsai I.J."/>
        </authorList>
    </citation>
    <scope>NUCLEOTIDE SEQUENCE</scope>
    <source>
        <strain evidence="12">171206Taipei</strain>
    </source>
</reference>
<dbReference type="GeneID" id="59348896"/>
<name>A0A8H6SDG0_9AGAR</name>
<dbReference type="InterPro" id="IPR002401">
    <property type="entry name" value="Cyt_P450_E_grp-I"/>
</dbReference>
<dbReference type="InterPro" id="IPR036396">
    <property type="entry name" value="Cyt_P450_sf"/>
</dbReference>
<organism evidence="12 13">
    <name type="scientific">Mycena indigotica</name>
    <dbReference type="NCBI Taxonomy" id="2126181"/>
    <lineage>
        <taxon>Eukaryota</taxon>
        <taxon>Fungi</taxon>
        <taxon>Dikarya</taxon>
        <taxon>Basidiomycota</taxon>
        <taxon>Agaricomycotina</taxon>
        <taxon>Agaricomycetes</taxon>
        <taxon>Agaricomycetidae</taxon>
        <taxon>Agaricales</taxon>
        <taxon>Marasmiineae</taxon>
        <taxon>Mycenaceae</taxon>
        <taxon>Mycena</taxon>
    </lineage>
</organism>
<dbReference type="Gene3D" id="1.10.630.10">
    <property type="entry name" value="Cytochrome P450"/>
    <property type="match status" value="1"/>
</dbReference>
<dbReference type="GO" id="GO:0016705">
    <property type="term" value="F:oxidoreductase activity, acting on paired donors, with incorporation or reduction of molecular oxygen"/>
    <property type="evidence" value="ECO:0007669"/>
    <property type="project" value="InterPro"/>
</dbReference>
<dbReference type="GO" id="GO:0005506">
    <property type="term" value="F:iron ion binding"/>
    <property type="evidence" value="ECO:0007669"/>
    <property type="project" value="InterPro"/>
</dbReference>
<comment type="similarity">
    <text evidence="3">Belongs to the isochorismatase family.</text>
</comment>
<dbReference type="PRINTS" id="PR00463">
    <property type="entry name" value="EP450I"/>
</dbReference>
<evidence type="ECO:0000256" key="10">
    <source>
        <dbReference type="PIRSR" id="PIRSR602401-1"/>
    </source>
</evidence>
<evidence type="ECO:0000256" key="7">
    <source>
        <dbReference type="ARBA" id="ARBA00023002"/>
    </source>
</evidence>
<dbReference type="Pfam" id="PF00067">
    <property type="entry name" value="p450"/>
    <property type="match status" value="2"/>
</dbReference>
<evidence type="ECO:0000313" key="12">
    <source>
        <dbReference type="EMBL" id="KAF7297433.1"/>
    </source>
</evidence>
<evidence type="ECO:0000256" key="3">
    <source>
        <dbReference type="ARBA" id="ARBA00006336"/>
    </source>
</evidence>
<keyword evidence="5 10" id="KW-0349">Heme</keyword>
<evidence type="ECO:0000256" key="9">
    <source>
        <dbReference type="ARBA" id="ARBA00023033"/>
    </source>
</evidence>
<evidence type="ECO:0000256" key="1">
    <source>
        <dbReference type="ARBA" id="ARBA00001971"/>
    </source>
</evidence>
<accession>A0A8H6SDG0</accession>
<dbReference type="Pfam" id="PF00857">
    <property type="entry name" value="Isochorismatase"/>
    <property type="match status" value="1"/>
</dbReference>
<proteinExistence type="inferred from homology"/>
<sequence length="710" mass="78570">MLAILAGAFTVWLLLFRFRKRRAVSLPPGPPGLPILGNVLDMPSVTEWLTFAEWAKYGGLCSVTFLGQPMIILNSASAMEELDGKGPVFNTRPRLPMAGELVGYNQTLVLMPYGPQFRVFRKHFARLIGTPAAARQFVPLVELETNRFLKRLLLKPNAEFIDGHLRKLTGAIILRLTYGIEVQDEDDPFVTLIEKANGNFSAATTPGAFLVDIFPSLLLIPETLAPFKRKAKAWAIETKKMVESPYSYTRRQIAAGTAPTSFVSRLLEDEQKLNDQELHDVKYTAGSFYGGGADTTAALLHAFFLAMVLYPEVQRRAQREIDDLLNGVPHAAMEDTILNGYWIPKGSIIIANIWNMLNDPQVYPAPEVFDPTRYLPDTNVGTTQRDPRHACFGFSRRICPGRELAEISLFSSIAAILATFDIERASGPLPKHENTQGTISHPKPFDCVATPFENEPGPEFESEITCGGVTGVTLHTLSRAMTRIPVAMALRSALIIVDLQEDFCPPNGSLAVAGGRDIVPVINTLLASSFFDFRVATKDWHPIDHISFAVNHPPPNNIPFESFATVVNPENPDEQYETRLWPVHCVQGTPGAELAPELNLERVDKIVEKGMDKRVEMYSAFYDPFTNPTISISELGPELKKNSIDKVYVVGLAMDYCVRATALDAVTEGYEVYLIEDATKAVDPAEGWDNARAEMEGKGIKFIKSVDIVS</sequence>
<dbReference type="Gene3D" id="3.40.50.850">
    <property type="entry name" value="Isochorismatase-like"/>
    <property type="match status" value="1"/>
</dbReference>
<dbReference type="AlphaFoldDB" id="A0A8H6SDG0"/>
<dbReference type="OrthoDB" id="2789670at2759"/>
<evidence type="ECO:0000256" key="2">
    <source>
        <dbReference type="ARBA" id="ARBA00005179"/>
    </source>
</evidence>
<comment type="similarity">
    <text evidence="4">Belongs to the cytochrome P450 family.</text>
</comment>
<dbReference type="PANTHER" id="PTHR46300">
    <property type="entry name" value="P450, PUTATIVE (EUROFUNG)-RELATED-RELATED"/>
    <property type="match status" value="1"/>
</dbReference>
<dbReference type="PANTHER" id="PTHR46300:SF7">
    <property type="entry name" value="P450, PUTATIVE (EUROFUNG)-RELATED"/>
    <property type="match status" value="1"/>
</dbReference>
<evidence type="ECO:0000256" key="5">
    <source>
        <dbReference type="ARBA" id="ARBA00022617"/>
    </source>
</evidence>
<dbReference type="InterPro" id="IPR050364">
    <property type="entry name" value="Cytochrome_P450_fung"/>
</dbReference>
<feature type="binding site" description="axial binding residue" evidence="10">
    <location>
        <position position="399"/>
    </location>
    <ligand>
        <name>heme</name>
        <dbReference type="ChEBI" id="CHEBI:30413"/>
    </ligand>
    <ligandPart>
        <name>Fe</name>
        <dbReference type="ChEBI" id="CHEBI:18248"/>
    </ligandPart>
</feature>